<evidence type="ECO:0000256" key="1">
    <source>
        <dbReference type="SAM" id="Phobius"/>
    </source>
</evidence>
<evidence type="ECO:0000313" key="2">
    <source>
        <dbReference type="EMBL" id="GAG47180.1"/>
    </source>
</evidence>
<accession>X0XV08</accession>
<dbReference type="AlphaFoldDB" id="X0XV08"/>
<protein>
    <submittedName>
        <fullName evidence="2">Uncharacterized protein</fullName>
    </submittedName>
</protein>
<feature type="non-terminal residue" evidence="2">
    <location>
        <position position="43"/>
    </location>
</feature>
<name>X0XV08_9ZZZZ</name>
<comment type="caution">
    <text evidence="2">The sequence shown here is derived from an EMBL/GenBank/DDBJ whole genome shotgun (WGS) entry which is preliminary data.</text>
</comment>
<proteinExistence type="predicted"/>
<organism evidence="2">
    <name type="scientific">marine sediment metagenome</name>
    <dbReference type="NCBI Taxonomy" id="412755"/>
    <lineage>
        <taxon>unclassified sequences</taxon>
        <taxon>metagenomes</taxon>
        <taxon>ecological metagenomes</taxon>
    </lineage>
</organism>
<keyword evidence="1" id="KW-0812">Transmembrane</keyword>
<reference evidence="2" key="1">
    <citation type="journal article" date="2014" name="Front. Microbiol.">
        <title>High frequency of phylogenetically diverse reductive dehalogenase-homologous genes in deep subseafloor sedimentary metagenomes.</title>
        <authorList>
            <person name="Kawai M."/>
            <person name="Futagami T."/>
            <person name="Toyoda A."/>
            <person name="Takaki Y."/>
            <person name="Nishi S."/>
            <person name="Hori S."/>
            <person name="Arai W."/>
            <person name="Tsubouchi T."/>
            <person name="Morono Y."/>
            <person name="Uchiyama I."/>
            <person name="Ito T."/>
            <person name="Fujiyama A."/>
            <person name="Inagaki F."/>
            <person name="Takami H."/>
        </authorList>
    </citation>
    <scope>NUCLEOTIDE SEQUENCE</scope>
    <source>
        <strain evidence="2">Expedition CK06-06</strain>
    </source>
</reference>
<keyword evidence="1" id="KW-0472">Membrane</keyword>
<keyword evidence="1" id="KW-1133">Transmembrane helix</keyword>
<sequence length="43" mass="5273">MHGHIYVTDIIDIKKLERENRKFLYTGLIISLFVCFDVWWLFV</sequence>
<dbReference type="EMBL" id="BARS01055594">
    <property type="protein sequence ID" value="GAG47180.1"/>
    <property type="molecule type" value="Genomic_DNA"/>
</dbReference>
<feature type="transmembrane region" description="Helical" evidence="1">
    <location>
        <begin position="23"/>
        <end position="42"/>
    </location>
</feature>
<gene>
    <name evidence="2" type="ORF">S01H1_82053</name>
</gene>